<reference evidence="4 5" key="1">
    <citation type="journal article" date="2012" name="J. Bacteriol.">
        <title>Genome Sequence of n-Alkane-Degrading Hydrocarboniphaga effusa Strain AP103T (ATCC BAA-332T).</title>
        <authorList>
            <person name="Chang H.K."/>
            <person name="Zylstra G.J."/>
            <person name="Chae J.C."/>
        </authorList>
    </citation>
    <scope>NUCLEOTIDE SEQUENCE [LARGE SCALE GENOMIC DNA]</scope>
    <source>
        <strain evidence="4 5">AP103</strain>
    </source>
</reference>
<dbReference type="Proteomes" id="UP000003704">
    <property type="component" value="Unassembled WGS sequence"/>
</dbReference>
<comment type="similarity">
    <text evidence="1">Belongs to the DinB family.</text>
</comment>
<organism evidence="4 5">
    <name type="scientific">Hydrocarboniphaga effusa AP103</name>
    <dbReference type="NCBI Taxonomy" id="1172194"/>
    <lineage>
        <taxon>Bacteria</taxon>
        <taxon>Pseudomonadati</taxon>
        <taxon>Pseudomonadota</taxon>
        <taxon>Gammaproteobacteria</taxon>
        <taxon>Nevskiales</taxon>
        <taxon>Nevskiaceae</taxon>
        <taxon>Hydrocarboniphaga</taxon>
    </lineage>
</organism>
<keyword evidence="2 3" id="KW-0479">Metal-binding</keyword>
<dbReference type="EMBL" id="AKGD01000001">
    <property type="protein sequence ID" value="EIT71749.1"/>
    <property type="molecule type" value="Genomic_DNA"/>
</dbReference>
<proteinExistence type="inferred from homology"/>
<evidence type="ECO:0000313" key="5">
    <source>
        <dbReference type="Proteomes" id="UP000003704"/>
    </source>
</evidence>
<feature type="binding site" evidence="3">
    <location>
        <position position="50"/>
    </location>
    <ligand>
        <name>a divalent metal cation</name>
        <dbReference type="ChEBI" id="CHEBI:60240"/>
    </ligand>
</feature>
<feature type="binding site" evidence="3">
    <location>
        <position position="136"/>
    </location>
    <ligand>
        <name>a divalent metal cation</name>
        <dbReference type="ChEBI" id="CHEBI:60240"/>
    </ligand>
</feature>
<evidence type="ECO:0000256" key="2">
    <source>
        <dbReference type="ARBA" id="ARBA00022723"/>
    </source>
</evidence>
<name>I7ZIJ7_9GAMM</name>
<dbReference type="Pfam" id="PF05163">
    <property type="entry name" value="DinB"/>
    <property type="match status" value="1"/>
</dbReference>
<dbReference type="PANTHER" id="PTHR37302">
    <property type="entry name" value="SLR1116 PROTEIN"/>
    <property type="match status" value="1"/>
</dbReference>
<comment type="caution">
    <text evidence="4">The sequence shown here is derived from an EMBL/GenBank/DDBJ whole genome shotgun (WGS) entry which is preliminary data.</text>
</comment>
<feature type="binding site" evidence="3">
    <location>
        <position position="132"/>
    </location>
    <ligand>
        <name>a divalent metal cation</name>
        <dbReference type="ChEBI" id="CHEBI:60240"/>
    </ligand>
</feature>
<gene>
    <name evidence="4" type="ORF">WQQ_18860</name>
</gene>
<dbReference type="RefSeq" id="WP_007184835.1">
    <property type="nucleotide sequence ID" value="NZ_AKGD01000001.1"/>
</dbReference>
<dbReference type="OrthoDB" id="9807509at2"/>
<dbReference type="InterPro" id="IPR007837">
    <property type="entry name" value="DinB"/>
</dbReference>
<evidence type="ECO:0000256" key="3">
    <source>
        <dbReference type="PIRSR" id="PIRSR607837-1"/>
    </source>
</evidence>
<dbReference type="AlphaFoldDB" id="I7ZIJ7"/>
<evidence type="ECO:0000313" key="4">
    <source>
        <dbReference type="EMBL" id="EIT71749.1"/>
    </source>
</evidence>
<protein>
    <submittedName>
        <fullName evidence="4">Dinb family protein</fullName>
    </submittedName>
</protein>
<dbReference type="Gene3D" id="1.20.120.450">
    <property type="entry name" value="dinb family like domain"/>
    <property type="match status" value="1"/>
</dbReference>
<dbReference type="STRING" id="1172194.WQQ_18860"/>
<evidence type="ECO:0000256" key="1">
    <source>
        <dbReference type="ARBA" id="ARBA00008635"/>
    </source>
</evidence>
<accession>I7ZIJ7</accession>
<dbReference type="GO" id="GO:0046872">
    <property type="term" value="F:metal ion binding"/>
    <property type="evidence" value="ECO:0007669"/>
    <property type="project" value="UniProtKB-KW"/>
</dbReference>
<dbReference type="InterPro" id="IPR034660">
    <property type="entry name" value="DinB/YfiT-like"/>
</dbReference>
<keyword evidence="5" id="KW-1185">Reference proteome</keyword>
<sequence length="161" mass="18714">MIDRNYALRMAAYNRWMNQNLYACAARLSDEQRREDRGAFFKSLHGTFEHLVSTDTIWMDRFKLRRVGPMEPLALSFDALRSRREALDEEIAEWAGSLEAEWLAGDFRYYSYAYGAHFSKPGWQLAAHLFNHQTHHRGQATTLLMQFGIDPGPTDLPMLPD</sequence>
<dbReference type="SUPFAM" id="SSF109854">
    <property type="entry name" value="DinB/YfiT-like putative metalloenzymes"/>
    <property type="match status" value="1"/>
</dbReference>
<dbReference type="PANTHER" id="PTHR37302:SF1">
    <property type="entry name" value="PROTEIN DINB"/>
    <property type="match status" value="1"/>
</dbReference>